<gene>
    <name evidence="6" type="ORF">QTN89_14720</name>
</gene>
<feature type="domain" description="DUF1731" evidence="5">
    <location>
        <begin position="405"/>
        <end position="450"/>
    </location>
</feature>
<dbReference type="PANTHER" id="PTHR11092:SF0">
    <property type="entry name" value="EPIMERASE FAMILY PROTEIN SDR39U1"/>
    <property type="match status" value="1"/>
</dbReference>
<comment type="similarity">
    <text evidence="2">Belongs to the NAD(P)-dependent epimerase/dehydratase family. SDR39U1 subfamily.</text>
</comment>
<dbReference type="InterPro" id="IPR005031">
    <property type="entry name" value="COQ10_START"/>
</dbReference>
<dbReference type="Proteomes" id="UP001239462">
    <property type="component" value="Unassembled WGS sequence"/>
</dbReference>
<dbReference type="Pfam" id="PF01370">
    <property type="entry name" value="Epimerase"/>
    <property type="match status" value="1"/>
</dbReference>
<dbReference type="InterPro" id="IPR013549">
    <property type="entry name" value="DUF1731"/>
</dbReference>
<dbReference type="InterPro" id="IPR001509">
    <property type="entry name" value="Epimerase_deHydtase"/>
</dbReference>
<dbReference type="Pfam" id="PF08338">
    <property type="entry name" value="DUF1731"/>
    <property type="match status" value="1"/>
</dbReference>
<protein>
    <submittedName>
        <fullName evidence="6">TIGR01777 family oxidoreductase</fullName>
    </submittedName>
</protein>
<dbReference type="Gene3D" id="3.30.530.20">
    <property type="match status" value="1"/>
</dbReference>
<feature type="domain" description="NAD-dependent epimerase/dehydratase" evidence="3">
    <location>
        <begin position="160"/>
        <end position="369"/>
    </location>
</feature>
<dbReference type="PANTHER" id="PTHR11092">
    <property type="entry name" value="SUGAR NUCLEOTIDE EPIMERASE RELATED"/>
    <property type="match status" value="1"/>
</dbReference>
<evidence type="ECO:0000259" key="5">
    <source>
        <dbReference type="Pfam" id="PF08338"/>
    </source>
</evidence>
<dbReference type="Pfam" id="PF03364">
    <property type="entry name" value="Polyketide_cyc"/>
    <property type="match status" value="1"/>
</dbReference>
<dbReference type="CDD" id="cd07820">
    <property type="entry name" value="SRPBCC_3"/>
    <property type="match status" value="1"/>
</dbReference>
<evidence type="ECO:0000313" key="6">
    <source>
        <dbReference type="EMBL" id="MDM4016696.1"/>
    </source>
</evidence>
<name>A0ABT7PKH4_9BACT</name>
<evidence type="ECO:0000256" key="2">
    <source>
        <dbReference type="ARBA" id="ARBA00009353"/>
    </source>
</evidence>
<dbReference type="NCBIfam" id="TIGR01777">
    <property type="entry name" value="yfcH"/>
    <property type="match status" value="1"/>
</dbReference>
<evidence type="ECO:0000313" key="7">
    <source>
        <dbReference type="Proteomes" id="UP001239462"/>
    </source>
</evidence>
<organism evidence="6 7">
    <name type="scientific">Roseiconus lacunae</name>
    <dbReference type="NCBI Taxonomy" id="2605694"/>
    <lineage>
        <taxon>Bacteria</taxon>
        <taxon>Pseudomonadati</taxon>
        <taxon>Planctomycetota</taxon>
        <taxon>Planctomycetia</taxon>
        <taxon>Pirellulales</taxon>
        <taxon>Pirellulaceae</taxon>
        <taxon>Roseiconus</taxon>
    </lineage>
</organism>
<comment type="similarity">
    <text evidence="1">Belongs to the ribosome association toxin RatA family.</text>
</comment>
<dbReference type="InterPro" id="IPR036291">
    <property type="entry name" value="NAD(P)-bd_dom_sf"/>
</dbReference>
<dbReference type="Gene3D" id="3.40.50.720">
    <property type="entry name" value="NAD(P)-binding Rossmann-like Domain"/>
    <property type="match status" value="1"/>
</dbReference>
<evidence type="ECO:0000259" key="3">
    <source>
        <dbReference type="Pfam" id="PF01370"/>
    </source>
</evidence>
<dbReference type="InterPro" id="IPR010099">
    <property type="entry name" value="SDR39U1"/>
</dbReference>
<feature type="domain" description="Coenzyme Q-binding protein COQ10 START" evidence="4">
    <location>
        <begin position="11"/>
        <end position="135"/>
    </location>
</feature>
<sequence length="462" mass="50326">MQQFVASTVLPVNAAEAFEYHDRPGALERLIPPWQSVQIESNDGSLKPGSTVVMKVNLGPKSVRWVAEHTEYAPPRLFADVQRSGPFAVWEHRHKFQNDSASHCVLRDDVRYQLPLGSLGQLFGSSIARQQLERMFAYRHRVTLDDLKLANKHPSNPMSIAISGASGLVGRRLASFLTLIGHRVIRMERSLEKAADSHNAIAPWSNNEEAAKLDGVDAVIHLAGKSIAAERWTDEVKEQIRKSRVELTTKLATILASLQNPPKVFVCASATGIYGDQGDATLPESAAAGDDFLASVAQQWEASCEPAAKAGIRVCNARFGIVLDPRGGALEKMLLPAKLCGGRLGKGTQWWSWIALDDVVGGLYHAICREQVVGPINFVAPHPLTNQQFAQTLGRVLSRPALLPAPAAGLRLALGEMADALLLASTKAVPGVLQDTGYEFRFEHAQDALRYCLGIDRLESSE</sequence>
<comment type="caution">
    <text evidence="6">The sequence shown here is derived from an EMBL/GenBank/DDBJ whole genome shotgun (WGS) entry which is preliminary data.</text>
</comment>
<dbReference type="InterPro" id="IPR023393">
    <property type="entry name" value="START-like_dom_sf"/>
</dbReference>
<evidence type="ECO:0000256" key="1">
    <source>
        <dbReference type="ARBA" id="ARBA00008918"/>
    </source>
</evidence>
<dbReference type="CDD" id="cd05242">
    <property type="entry name" value="SDR_a8"/>
    <property type="match status" value="1"/>
</dbReference>
<dbReference type="SUPFAM" id="SSF51735">
    <property type="entry name" value="NAD(P)-binding Rossmann-fold domains"/>
    <property type="match status" value="1"/>
</dbReference>
<evidence type="ECO:0000259" key="4">
    <source>
        <dbReference type="Pfam" id="PF03364"/>
    </source>
</evidence>
<dbReference type="SUPFAM" id="SSF55961">
    <property type="entry name" value="Bet v1-like"/>
    <property type="match status" value="1"/>
</dbReference>
<accession>A0ABT7PKH4</accession>
<dbReference type="EMBL" id="JASZZN010000010">
    <property type="protein sequence ID" value="MDM4016696.1"/>
    <property type="molecule type" value="Genomic_DNA"/>
</dbReference>
<dbReference type="RefSeq" id="WP_289164343.1">
    <property type="nucleotide sequence ID" value="NZ_JASZZN010000010.1"/>
</dbReference>
<keyword evidence="7" id="KW-1185">Reference proteome</keyword>
<reference evidence="6 7" key="1">
    <citation type="submission" date="2023-06" db="EMBL/GenBank/DDBJ databases">
        <title>Roseiconus lacunae JC819 isolated from Gulf of Mannar region, Tamil Nadu.</title>
        <authorList>
            <person name="Pk S."/>
            <person name="Ch S."/>
            <person name="Ch V.R."/>
        </authorList>
    </citation>
    <scope>NUCLEOTIDE SEQUENCE [LARGE SCALE GENOMIC DNA]</scope>
    <source>
        <strain evidence="6 7">JC819</strain>
    </source>
</reference>
<proteinExistence type="inferred from homology"/>